<comment type="caution">
    <text evidence="4">The sequence shown here is derived from an EMBL/GenBank/DDBJ whole genome shotgun (WGS) entry which is preliminary data.</text>
</comment>
<dbReference type="Proteomes" id="UP000252884">
    <property type="component" value="Unassembled WGS sequence"/>
</dbReference>
<dbReference type="Pfam" id="PF03861">
    <property type="entry name" value="ANTAR"/>
    <property type="match status" value="1"/>
</dbReference>
<dbReference type="OrthoDB" id="9782798at2"/>
<evidence type="ECO:0000259" key="2">
    <source>
        <dbReference type="PROSITE" id="PS50906"/>
    </source>
</evidence>
<dbReference type="PROSITE" id="PS50921">
    <property type="entry name" value="ANTAR"/>
    <property type="match status" value="1"/>
</dbReference>
<evidence type="ECO:0000259" key="3">
    <source>
        <dbReference type="PROSITE" id="PS50921"/>
    </source>
</evidence>
<dbReference type="InterPro" id="IPR005561">
    <property type="entry name" value="ANTAR"/>
</dbReference>
<sequence>MKSGLHFLIAARECEIGDLEQLTLTGELVGVIGQLVHALQRERGLSNLLLGSRGTRFAQAREHQLRECDAAALQLRQHFDAMDTQGTAVRNGARLFGRIATVLQALDGLPALRSDIAALAVTPQAATAAFVRLVAGLLQVVFEAADSATDPQISRALVALFNFMQGKEFAGQERAFGGTCFAEGQMESSRAQQWLELIESQERCFLIALDFSDTAVQAAWRGAVDTRTQADLERLRRIGCTLRADGLLDPELAQGWYDCCTQRIDAMRGVEELQAAQLLQLCASRIAKARDELRNHEAIRDALVRTAGTSDAGEQVPNYGPHLERSILDLVQDQARRLQQMADELDTVRASLNERKIIERAKGLLMATRKLSEADAHKMLRQTAMNQNRKLLDVAQSVLALSDYL</sequence>
<dbReference type="RefSeq" id="WP_114472442.1">
    <property type="nucleotide sequence ID" value="NZ_QPJK01000016.1"/>
</dbReference>
<dbReference type="SUPFAM" id="SSF52172">
    <property type="entry name" value="CheY-like"/>
    <property type="match status" value="1"/>
</dbReference>
<evidence type="ECO:0000313" key="5">
    <source>
        <dbReference type="Proteomes" id="UP000252884"/>
    </source>
</evidence>
<proteinExistence type="predicted"/>
<dbReference type="InterPro" id="IPR036388">
    <property type="entry name" value="WH-like_DNA-bd_sf"/>
</dbReference>
<feature type="domain" description="ANTAR" evidence="3">
    <location>
        <begin position="338"/>
        <end position="399"/>
    </location>
</feature>
<dbReference type="AlphaFoldDB" id="A0A368X8I0"/>
<dbReference type="PROSITE" id="PS50906">
    <property type="entry name" value="NIT"/>
    <property type="match status" value="1"/>
</dbReference>
<dbReference type="Pfam" id="PF08376">
    <property type="entry name" value="NIT"/>
    <property type="match status" value="1"/>
</dbReference>
<name>A0A368X8I0_9BURK</name>
<feature type="domain" description="NIT" evidence="2">
    <location>
        <begin position="30"/>
        <end position="285"/>
    </location>
</feature>
<evidence type="ECO:0000313" key="4">
    <source>
        <dbReference type="EMBL" id="RCW64155.1"/>
    </source>
</evidence>
<dbReference type="InterPro" id="IPR010910">
    <property type="entry name" value="Nitrate/nitrite_sensing_bac"/>
</dbReference>
<dbReference type="InterPro" id="IPR011006">
    <property type="entry name" value="CheY-like_superfamily"/>
</dbReference>
<accession>A0A368X8I0</accession>
<gene>
    <name evidence="4" type="ORF">DES41_11662</name>
</gene>
<dbReference type="Gene3D" id="1.10.10.10">
    <property type="entry name" value="Winged helix-like DNA-binding domain superfamily/Winged helix DNA-binding domain"/>
    <property type="match status" value="1"/>
</dbReference>
<evidence type="ECO:0000256" key="1">
    <source>
        <dbReference type="SAM" id="Coils"/>
    </source>
</evidence>
<keyword evidence="1" id="KW-0175">Coiled coil</keyword>
<dbReference type="EMBL" id="QPJK01000016">
    <property type="protein sequence ID" value="RCW64155.1"/>
    <property type="molecule type" value="Genomic_DNA"/>
</dbReference>
<protein>
    <submittedName>
        <fullName evidence="4">ANTAR domain-containing protein</fullName>
    </submittedName>
</protein>
<dbReference type="InterPro" id="IPR013587">
    <property type="entry name" value="Nitrate/nitrite_sensing"/>
</dbReference>
<dbReference type="SMART" id="SM01012">
    <property type="entry name" value="ANTAR"/>
    <property type="match status" value="1"/>
</dbReference>
<reference evidence="4 5" key="1">
    <citation type="submission" date="2018-07" db="EMBL/GenBank/DDBJ databases">
        <title>Genomic Encyclopedia of Type Strains, Phase IV (KMG-IV): sequencing the most valuable type-strain genomes for metagenomic binning, comparative biology and taxonomic classification.</title>
        <authorList>
            <person name="Goeker M."/>
        </authorList>
    </citation>
    <scope>NUCLEOTIDE SEQUENCE [LARGE SCALE GENOMIC DNA]</scope>
    <source>
        <strain evidence="4 5">DSM 21634</strain>
    </source>
</reference>
<dbReference type="GO" id="GO:0003723">
    <property type="term" value="F:RNA binding"/>
    <property type="evidence" value="ECO:0007669"/>
    <property type="project" value="InterPro"/>
</dbReference>
<organism evidence="4 5">
    <name type="scientific">Pseudorhodoferax soli</name>
    <dbReference type="NCBI Taxonomy" id="545864"/>
    <lineage>
        <taxon>Bacteria</taxon>
        <taxon>Pseudomonadati</taxon>
        <taxon>Pseudomonadota</taxon>
        <taxon>Betaproteobacteria</taxon>
        <taxon>Burkholderiales</taxon>
        <taxon>Comamonadaceae</taxon>
    </lineage>
</organism>
<feature type="coiled-coil region" evidence="1">
    <location>
        <begin position="286"/>
        <end position="355"/>
    </location>
</feature>
<keyword evidence="5" id="KW-1185">Reference proteome</keyword>